<name>A0A379DBP3_9FIRM</name>
<dbReference type="CDD" id="cd17291">
    <property type="entry name" value="RMtype1_S_MgeORF438P-TRD-CR_like"/>
    <property type="match status" value="1"/>
</dbReference>
<dbReference type="GO" id="GO:0009307">
    <property type="term" value="P:DNA restriction-modification system"/>
    <property type="evidence" value="ECO:0007669"/>
    <property type="project" value="UniProtKB-KW"/>
</dbReference>
<dbReference type="RefSeq" id="WP_004820743.1">
    <property type="nucleotide sequence ID" value="NZ_UGTH01000001.1"/>
</dbReference>
<dbReference type="AlphaFoldDB" id="A0A379DBP3"/>
<evidence type="ECO:0000313" key="3">
    <source>
        <dbReference type="EMBL" id="SUB75002.1"/>
    </source>
</evidence>
<dbReference type="REBASE" id="405832">
    <property type="entry name" value="S2.Pin11088ORF766P"/>
</dbReference>
<dbReference type="GO" id="GO:0003677">
    <property type="term" value="F:DNA binding"/>
    <property type="evidence" value="ECO:0007669"/>
    <property type="project" value="UniProtKB-KW"/>
</dbReference>
<dbReference type="Gene3D" id="3.90.220.20">
    <property type="entry name" value="DNA methylase specificity domains"/>
    <property type="match status" value="1"/>
</dbReference>
<dbReference type="InterPro" id="IPR052021">
    <property type="entry name" value="Type-I_RS_S_subunit"/>
</dbReference>
<accession>A0A379DBP3</accession>
<keyword evidence="1" id="KW-0680">Restriction system</keyword>
<evidence type="ECO:0000313" key="4">
    <source>
        <dbReference type="Proteomes" id="UP000254777"/>
    </source>
</evidence>
<dbReference type="SUPFAM" id="SSF116734">
    <property type="entry name" value="DNA methylase specificity domain"/>
    <property type="match status" value="1"/>
</dbReference>
<keyword evidence="2" id="KW-0238">DNA-binding</keyword>
<dbReference type="PANTHER" id="PTHR30408">
    <property type="entry name" value="TYPE-1 RESTRICTION ENZYME ECOKI SPECIFICITY PROTEIN"/>
    <property type="match status" value="1"/>
</dbReference>
<sequence length="183" mass="19920">MFPSISNGENTIGDSITPKRGKGLLSKNAIFGNVPVVAGGLEPSTYHNVANTVAPVLAISASGANSGYVSLWNIPIWSSDSSFIDSSMTDNVYFWYVLLKKRQKEIYDAQTGSAQPHIYPQHIAAMPISNLNFDDVRNYTATVTPIFEMIGHNKAENVRLATTRDALLPKLMSGELDVSDIDL</sequence>
<evidence type="ECO:0008006" key="5">
    <source>
        <dbReference type="Google" id="ProtNLM"/>
    </source>
</evidence>
<dbReference type="PANTHER" id="PTHR30408:SF13">
    <property type="entry name" value="TYPE I RESTRICTION ENZYME HINDI SPECIFICITY SUBUNIT"/>
    <property type="match status" value="1"/>
</dbReference>
<organism evidence="3 4">
    <name type="scientific">Peptoniphilus indolicus</name>
    <dbReference type="NCBI Taxonomy" id="33030"/>
    <lineage>
        <taxon>Bacteria</taxon>
        <taxon>Bacillati</taxon>
        <taxon>Bacillota</taxon>
        <taxon>Tissierellia</taxon>
        <taxon>Tissierellales</taxon>
        <taxon>Peptoniphilaceae</taxon>
        <taxon>Peptoniphilus</taxon>
    </lineage>
</organism>
<dbReference type="Proteomes" id="UP000254777">
    <property type="component" value="Unassembled WGS sequence"/>
</dbReference>
<gene>
    <name evidence="3" type="ORF">NCTC11088_00764</name>
</gene>
<protein>
    <recommendedName>
        <fullName evidence="5">Type I restriction modification DNA specificity domain</fullName>
    </recommendedName>
</protein>
<proteinExistence type="predicted"/>
<evidence type="ECO:0000256" key="2">
    <source>
        <dbReference type="ARBA" id="ARBA00023125"/>
    </source>
</evidence>
<dbReference type="EMBL" id="UGTH01000001">
    <property type="protein sequence ID" value="SUB75002.1"/>
    <property type="molecule type" value="Genomic_DNA"/>
</dbReference>
<evidence type="ECO:0000256" key="1">
    <source>
        <dbReference type="ARBA" id="ARBA00022747"/>
    </source>
</evidence>
<reference evidence="3 4" key="1">
    <citation type="submission" date="2018-06" db="EMBL/GenBank/DDBJ databases">
        <authorList>
            <consortium name="Pathogen Informatics"/>
            <person name="Doyle S."/>
        </authorList>
    </citation>
    <scope>NUCLEOTIDE SEQUENCE [LARGE SCALE GENOMIC DNA]</scope>
    <source>
        <strain evidence="3 4">NCTC11088</strain>
    </source>
</reference>
<dbReference type="InterPro" id="IPR044946">
    <property type="entry name" value="Restrct_endonuc_typeI_TRD_sf"/>
</dbReference>